<dbReference type="Proteomes" id="UP000813427">
    <property type="component" value="Unassembled WGS sequence"/>
</dbReference>
<feature type="region of interest" description="Disordered" evidence="1">
    <location>
        <begin position="50"/>
        <end position="70"/>
    </location>
</feature>
<protein>
    <recommendedName>
        <fullName evidence="5">Secreted protein</fullName>
    </recommendedName>
</protein>
<accession>A0A8K0W8L3</accession>
<name>A0A8K0W8L3_9HYPO</name>
<dbReference type="EMBL" id="JAGPXF010000006">
    <property type="protein sequence ID" value="KAH7238969.1"/>
    <property type="molecule type" value="Genomic_DNA"/>
</dbReference>
<proteinExistence type="predicted"/>
<feature type="signal peptide" evidence="2">
    <location>
        <begin position="1"/>
        <end position="20"/>
    </location>
</feature>
<evidence type="ECO:0000256" key="1">
    <source>
        <dbReference type="SAM" id="MobiDB-lite"/>
    </source>
</evidence>
<feature type="compositionally biased region" description="Polar residues" evidence="1">
    <location>
        <begin position="56"/>
        <end position="66"/>
    </location>
</feature>
<feature type="region of interest" description="Disordered" evidence="1">
    <location>
        <begin position="109"/>
        <end position="142"/>
    </location>
</feature>
<sequence length="142" mass="16156">MAPARFLLVCSPSFLLCSHSDSVAPSLPLETRFLVLGFLQFYPSHPVNLHPPQPRLNKSPSSINHLRSSDFRSYSPHPNCTLRFSTFARFNTSSKLTWTPDPLTQVGLPSPLICRPPSRSNPDRRLPLGSRRRFQRPRIHDL</sequence>
<organism evidence="3 4">
    <name type="scientific">Fusarium tricinctum</name>
    <dbReference type="NCBI Taxonomy" id="61284"/>
    <lineage>
        <taxon>Eukaryota</taxon>
        <taxon>Fungi</taxon>
        <taxon>Dikarya</taxon>
        <taxon>Ascomycota</taxon>
        <taxon>Pezizomycotina</taxon>
        <taxon>Sordariomycetes</taxon>
        <taxon>Hypocreomycetidae</taxon>
        <taxon>Hypocreales</taxon>
        <taxon>Nectriaceae</taxon>
        <taxon>Fusarium</taxon>
        <taxon>Fusarium tricinctum species complex</taxon>
    </lineage>
</organism>
<dbReference type="AlphaFoldDB" id="A0A8K0W8L3"/>
<keyword evidence="4" id="KW-1185">Reference proteome</keyword>
<evidence type="ECO:0008006" key="5">
    <source>
        <dbReference type="Google" id="ProtNLM"/>
    </source>
</evidence>
<dbReference type="OrthoDB" id="1931904at2759"/>
<gene>
    <name evidence="3" type="ORF">BKA59DRAFT_266712</name>
</gene>
<comment type="caution">
    <text evidence="3">The sequence shown here is derived from an EMBL/GenBank/DDBJ whole genome shotgun (WGS) entry which is preliminary data.</text>
</comment>
<reference evidence="3" key="1">
    <citation type="journal article" date="2021" name="Nat. Commun.">
        <title>Genetic determinants of endophytism in the Arabidopsis root mycobiome.</title>
        <authorList>
            <person name="Mesny F."/>
            <person name="Miyauchi S."/>
            <person name="Thiergart T."/>
            <person name="Pickel B."/>
            <person name="Atanasova L."/>
            <person name="Karlsson M."/>
            <person name="Huettel B."/>
            <person name="Barry K.W."/>
            <person name="Haridas S."/>
            <person name="Chen C."/>
            <person name="Bauer D."/>
            <person name="Andreopoulos W."/>
            <person name="Pangilinan J."/>
            <person name="LaButti K."/>
            <person name="Riley R."/>
            <person name="Lipzen A."/>
            <person name="Clum A."/>
            <person name="Drula E."/>
            <person name="Henrissat B."/>
            <person name="Kohler A."/>
            <person name="Grigoriev I.V."/>
            <person name="Martin F.M."/>
            <person name="Hacquard S."/>
        </authorList>
    </citation>
    <scope>NUCLEOTIDE SEQUENCE</scope>
    <source>
        <strain evidence="3">MPI-SDFR-AT-0068</strain>
    </source>
</reference>
<feature type="compositionally biased region" description="Basic residues" evidence="1">
    <location>
        <begin position="130"/>
        <end position="142"/>
    </location>
</feature>
<feature type="chain" id="PRO_5035432061" description="Secreted protein" evidence="2">
    <location>
        <begin position="21"/>
        <end position="142"/>
    </location>
</feature>
<evidence type="ECO:0000256" key="2">
    <source>
        <dbReference type="SAM" id="SignalP"/>
    </source>
</evidence>
<evidence type="ECO:0000313" key="3">
    <source>
        <dbReference type="EMBL" id="KAH7238969.1"/>
    </source>
</evidence>
<keyword evidence="2" id="KW-0732">Signal</keyword>
<evidence type="ECO:0000313" key="4">
    <source>
        <dbReference type="Proteomes" id="UP000813427"/>
    </source>
</evidence>